<dbReference type="Proteomes" id="UP000596661">
    <property type="component" value="Chromosome 5"/>
</dbReference>
<sequence length="60" mass="7330">MGSFYFFFLQSLHKTYLLYLRKIDPSSTSKQNYFNNHDIEHHRAIKFVTKYTQIYSKGIY</sequence>
<keyword evidence="2" id="KW-1185">Reference proteome</keyword>
<protein>
    <submittedName>
        <fullName evidence="1">Uncharacterized protein</fullName>
    </submittedName>
</protein>
<dbReference type="AlphaFoldDB" id="A0A803R556"/>
<reference evidence="1" key="1">
    <citation type="submission" date="2018-11" db="EMBL/GenBank/DDBJ databases">
        <authorList>
            <person name="Grassa J C."/>
        </authorList>
    </citation>
    <scope>NUCLEOTIDE SEQUENCE [LARGE SCALE GENOMIC DNA]</scope>
</reference>
<accession>A0A803R556</accession>
<dbReference type="EnsemblPlants" id="novel_model_5233_5bd9a17a">
    <property type="protein sequence ID" value="cds.novel_model_5233_5bd9a17a"/>
    <property type="gene ID" value="novel_gene_2718_5bd9a17a"/>
</dbReference>
<evidence type="ECO:0000313" key="2">
    <source>
        <dbReference type="Proteomes" id="UP000596661"/>
    </source>
</evidence>
<dbReference type="EMBL" id="UZAU01000544">
    <property type="status" value="NOT_ANNOTATED_CDS"/>
    <property type="molecule type" value="Genomic_DNA"/>
</dbReference>
<evidence type="ECO:0000313" key="1">
    <source>
        <dbReference type="EnsemblPlants" id="cds.novel_model_5233_5bd9a17a"/>
    </source>
</evidence>
<organism evidence="1 2">
    <name type="scientific">Cannabis sativa</name>
    <name type="common">Hemp</name>
    <name type="synonym">Marijuana</name>
    <dbReference type="NCBI Taxonomy" id="3483"/>
    <lineage>
        <taxon>Eukaryota</taxon>
        <taxon>Viridiplantae</taxon>
        <taxon>Streptophyta</taxon>
        <taxon>Embryophyta</taxon>
        <taxon>Tracheophyta</taxon>
        <taxon>Spermatophyta</taxon>
        <taxon>Magnoliopsida</taxon>
        <taxon>eudicotyledons</taxon>
        <taxon>Gunneridae</taxon>
        <taxon>Pentapetalae</taxon>
        <taxon>rosids</taxon>
        <taxon>fabids</taxon>
        <taxon>Rosales</taxon>
        <taxon>Cannabaceae</taxon>
        <taxon>Cannabis</taxon>
    </lineage>
</organism>
<dbReference type="Gramene" id="novel_model_5233_5bd9a17a">
    <property type="protein sequence ID" value="cds.novel_model_5233_5bd9a17a"/>
    <property type="gene ID" value="novel_gene_2718_5bd9a17a"/>
</dbReference>
<reference evidence="1" key="2">
    <citation type="submission" date="2021-03" db="UniProtKB">
        <authorList>
            <consortium name="EnsemblPlants"/>
        </authorList>
    </citation>
    <scope>IDENTIFICATION</scope>
</reference>
<proteinExistence type="predicted"/>
<name>A0A803R556_CANSA</name>